<dbReference type="EMBL" id="LDTB01000010">
    <property type="protein sequence ID" value="KTT74618.1"/>
    <property type="molecule type" value="Genomic_DNA"/>
</dbReference>
<sequence length="129" mass="14087">MHVGSMTQPSGSTVLIVEDELFVRMIGADALAEAGYSVLEASSADEALNILETAGEVQVLFTDIRMPGSMDGLQLAEVVHERWPRIRILLTSGDIRPSRDAIPDDGRFLAKPYRFDSLSRELNSLLAGQ</sequence>
<dbReference type="InterPro" id="IPR050595">
    <property type="entry name" value="Bact_response_regulator"/>
</dbReference>
<dbReference type="SUPFAM" id="SSF52172">
    <property type="entry name" value="CheY-like"/>
    <property type="match status" value="1"/>
</dbReference>
<feature type="modified residue" description="4-aspartylphosphate" evidence="2">
    <location>
        <position position="63"/>
    </location>
</feature>
<organism evidence="4 5">
    <name type="scientific">Sphingomonas endophytica</name>
    <dbReference type="NCBI Taxonomy" id="869719"/>
    <lineage>
        <taxon>Bacteria</taxon>
        <taxon>Pseudomonadati</taxon>
        <taxon>Pseudomonadota</taxon>
        <taxon>Alphaproteobacteria</taxon>
        <taxon>Sphingomonadales</taxon>
        <taxon>Sphingomonadaceae</taxon>
        <taxon>Sphingomonas</taxon>
    </lineage>
</organism>
<dbReference type="Pfam" id="PF00072">
    <property type="entry name" value="Response_reg"/>
    <property type="match status" value="1"/>
</dbReference>
<dbReference type="PROSITE" id="PS50110">
    <property type="entry name" value="RESPONSE_REGULATORY"/>
    <property type="match status" value="1"/>
</dbReference>
<proteinExistence type="predicted"/>
<dbReference type="AlphaFoldDB" id="A0A147I6M7"/>
<keyword evidence="5" id="KW-1185">Reference proteome</keyword>
<keyword evidence="1 2" id="KW-0597">Phosphoprotein</keyword>
<dbReference type="RefSeq" id="WP_058754747.1">
    <property type="nucleotide sequence ID" value="NZ_LDTB01000010.1"/>
</dbReference>
<dbReference type="Gene3D" id="3.40.50.2300">
    <property type="match status" value="1"/>
</dbReference>
<dbReference type="GO" id="GO:0000160">
    <property type="term" value="P:phosphorelay signal transduction system"/>
    <property type="evidence" value="ECO:0007669"/>
    <property type="project" value="InterPro"/>
</dbReference>
<evidence type="ECO:0000256" key="2">
    <source>
        <dbReference type="PROSITE-ProRule" id="PRU00169"/>
    </source>
</evidence>
<protein>
    <recommendedName>
        <fullName evidence="3">Response regulatory domain-containing protein</fullName>
    </recommendedName>
</protein>
<evidence type="ECO:0000313" key="5">
    <source>
        <dbReference type="Proteomes" id="UP000074310"/>
    </source>
</evidence>
<dbReference type="InterPro" id="IPR011006">
    <property type="entry name" value="CheY-like_superfamily"/>
</dbReference>
<name>A0A147I6M7_9SPHN</name>
<feature type="domain" description="Response regulatory" evidence="3">
    <location>
        <begin position="13"/>
        <end position="126"/>
    </location>
</feature>
<reference evidence="4 5" key="1">
    <citation type="journal article" date="2016" name="Front. Microbiol.">
        <title>Genomic Resource of Rice Seed Associated Bacteria.</title>
        <authorList>
            <person name="Midha S."/>
            <person name="Bansal K."/>
            <person name="Sharma S."/>
            <person name="Kumar N."/>
            <person name="Patil P.P."/>
            <person name="Chaudhry V."/>
            <person name="Patil P.B."/>
        </authorList>
    </citation>
    <scope>NUCLEOTIDE SEQUENCE [LARGE SCALE GENOMIC DNA]</scope>
    <source>
        <strain evidence="4 5">NS334</strain>
    </source>
</reference>
<dbReference type="InterPro" id="IPR001789">
    <property type="entry name" value="Sig_transdc_resp-reg_receiver"/>
</dbReference>
<evidence type="ECO:0000259" key="3">
    <source>
        <dbReference type="PROSITE" id="PS50110"/>
    </source>
</evidence>
<evidence type="ECO:0000313" key="4">
    <source>
        <dbReference type="EMBL" id="KTT74618.1"/>
    </source>
</evidence>
<dbReference type="SMART" id="SM00448">
    <property type="entry name" value="REC"/>
    <property type="match status" value="1"/>
</dbReference>
<dbReference type="Proteomes" id="UP000074310">
    <property type="component" value="Unassembled WGS sequence"/>
</dbReference>
<evidence type="ECO:0000256" key="1">
    <source>
        <dbReference type="ARBA" id="ARBA00022553"/>
    </source>
</evidence>
<comment type="caution">
    <text evidence="4">The sequence shown here is derived from an EMBL/GenBank/DDBJ whole genome shotgun (WGS) entry which is preliminary data.</text>
</comment>
<dbReference type="PANTHER" id="PTHR44591:SF3">
    <property type="entry name" value="RESPONSE REGULATORY DOMAIN-CONTAINING PROTEIN"/>
    <property type="match status" value="1"/>
</dbReference>
<dbReference type="PANTHER" id="PTHR44591">
    <property type="entry name" value="STRESS RESPONSE REGULATOR PROTEIN 1"/>
    <property type="match status" value="1"/>
</dbReference>
<gene>
    <name evidence="4" type="ORF">NS334_04300</name>
</gene>
<accession>A0A147I6M7</accession>
<dbReference type="PATRIC" id="fig|869719.3.peg.238"/>